<feature type="transmembrane region" description="Helical" evidence="2">
    <location>
        <begin position="1058"/>
        <end position="1074"/>
    </location>
</feature>
<feature type="transmembrane region" description="Helical" evidence="2">
    <location>
        <begin position="1519"/>
        <end position="1537"/>
    </location>
</feature>
<feature type="transmembrane region" description="Helical" evidence="2">
    <location>
        <begin position="686"/>
        <end position="705"/>
    </location>
</feature>
<evidence type="ECO:0000313" key="4">
    <source>
        <dbReference type="Proteomes" id="UP000004259"/>
    </source>
</evidence>
<feature type="transmembrane region" description="Helical" evidence="2">
    <location>
        <begin position="1574"/>
        <end position="1591"/>
    </location>
</feature>
<dbReference type="RefSeq" id="WP_002848760.1">
    <property type="nucleotide sequence ID" value="NZ_ADKM02000066.1"/>
</dbReference>
<feature type="transmembrane region" description="Helical" evidence="2">
    <location>
        <begin position="1113"/>
        <end position="1131"/>
    </location>
</feature>
<feature type="transmembrane region" description="Helical" evidence="2">
    <location>
        <begin position="308"/>
        <end position="328"/>
    </location>
</feature>
<organism evidence="3 4">
    <name type="scientific">Ruminococcus albus 8</name>
    <dbReference type="NCBI Taxonomy" id="246199"/>
    <lineage>
        <taxon>Bacteria</taxon>
        <taxon>Bacillati</taxon>
        <taxon>Bacillota</taxon>
        <taxon>Clostridia</taxon>
        <taxon>Eubacteriales</taxon>
        <taxon>Oscillospiraceae</taxon>
        <taxon>Ruminococcus</taxon>
    </lineage>
</organism>
<feature type="transmembrane region" description="Helical" evidence="2">
    <location>
        <begin position="1620"/>
        <end position="1639"/>
    </location>
</feature>
<keyword evidence="2" id="KW-0812">Transmembrane</keyword>
<feature type="transmembrane region" description="Helical" evidence="2">
    <location>
        <begin position="871"/>
        <end position="889"/>
    </location>
</feature>
<feature type="transmembrane region" description="Helical" evidence="2">
    <location>
        <begin position="340"/>
        <end position="368"/>
    </location>
</feature>
<feature type="transmembrane region" description="Helical" evidence="2">
    <location>
        <begin position="1442"/>
        <end position="1460"/>
    </location>
</feature>
<feature type="transmembrane region" description="Helical" evidence="2">
    <location>
        <begin position="1193"/>
        <end position="1212"/>
    </location>
</feature>
<feature type="transmembrane region" description="Helical" evidence="2">
    <location>
        <begin position="542"/>
        <end position="560"/>
    </location>
</feature>
<feature type="compositionally biased region" description="Basic and acidic residues" evidence="1">
    <location>
        <begin position="163"/>
        <end position="205"/>
    </location>
</feature>
<comment type="caution">
    <text evidence="3">The sequence shown here is derived from an EMBL/GenBank/DDBJ whole genome shotgun (WGS) entry which is preliminary data.</text>
</comment>
<reference evidence="3 4" key="1">
    <citation type="submission" date="2011-02" db="EMBL/GenBank/DDBJ databases">
        <authorList>
            <person name="Nelson K.E."/>
            <person name="Sutton G."/>
            <person name="Torralba M."/>
            <person name="Durkin S."/>
            <person name="Harkins D."/>
            <person name="Montgomery R."/>
            <person name="Ziemer C."/>
            <person name="Klaassens E."/>
            <person name="Ocuiv P."/>
            <person name="Morrison M."/>
        </authorList>
    </citation>
    <scope>NUCLEOTIDE SEQUENCE [LARGE SCALE GENOMIC DNA]</scope>
    <source>
        <strain evidence="3 4">8</strain>
    </source>
</reference>
<evidence type="ECO:0000256" key="1">
    <source>
        <dbReference type="SAM" id="MobiDB-lite"/>
    </source>
</evidence>
<feature type="transmembrane region" description="Helical" evidence="2">
    <location>
        <begin position="1033"/>
        <end position="1051"/>
    </location>
</feature>
<feature type="transmembrane region" description="Helical" evidence="2">
    <location>
        <begin position="1402"/>
        <end position="1421"/>
    </location>
</feature>
<dbReference type="OrthoDB" id="1813832at2"/>
<feature type="transmembrane region" description="Helical" evidence="2">
    <location>
        <begin position="1008"/>
        <end position="1027"/>
    </location>
</feature>
<feature type="transmembrane region" description="Helical" evidence="2">
    <location>
        <begin position="1549"/>
        <end position="1568"/>
    </location>
</feature>
<feature type="transmembrane region" description="Helical" evidence="2">
    <location>
        <begin position="517"/>
        <end position="536"/>
    </location>
</feature>
<feature type="transmembrane region" description="Helical" evidence="2">
    <location>
        <begin position="1495"/>
        <end position="1513"/>
    </location>
</feature>
<feature type="transmembrane region" description="Helical" evidence="2">
    <location>
        <begin position="652"/>
        <end position="674"/>
    </location>
</feature>
<feature type="compositionally biased region" description="Low complexity" evidence="1">
    <location>
        <begin position="236"/>
        <end position="246"/>
    </location>
</feature>
<name>E9SBB8_RUMAL</name>
<feature type="transmembrane region" description="Helical" evidence="2">
    <location>
        <begin position="1351"/>
        <end position="1370"/>
    </location>
</feature>
<feature type="transmembrane region" description="Helical" evidence="2">
    <location>
        <begin position="572"/>
        <end position="590"/>
    </location>
</feature>
<feature type="transmembrane region" description="Helical" evidence="2">
    <location>
        <begin position="1169"/>
        <end position="1187"/>
    </location>
</feature>
<feature type="compositionally biased region" description="Polar residues" evidence="1">
    <location>
        <begin position="207"/>
        <end position="229"/>
    </location>
</feature>
<feature type="transmembrane region" description="Helical" evidence="2">
    <location>
        <begin position="847"/>
        <end position="865"/>
    </location>
</feature>
<feature type="transmembrane region" description="Helical" evidence="2">
    <location>
        <begin position="819"/>
        <end position="840"/>
    </location>
</feature>
<sequence>MFSLLVVLWCLSPIFLLPISISRSRELKKTKHFIRRLLYDNRISSHEMATLDADPRRRMPPQNGVYPAAGVPQRQGGMPPVPPQGVPPYGNMPNVNMPYGSMPSGQRTAANTPYQPVQTVVKTETRPAAEIHKQFAENEAVNNLNKLLSEEAKTVQQSAEAVSKAEEKPAVIEKTPQHHHDGVDLIKRDDAKAEQTAEKAEKPAEISETNNLENTQPEKGQSVQPSGRTVQPYGTPAQPARPAAAQTMQSYKNRPLPSWAQQKPEKIRQPRPKRQYSSAAIFTGIGITFIVLAGMIFSTAFWVSMSDWARVGVLGAQAALFFGIYAVADKKLNIHGTSAAMYILGSVYTTITYITTGYFGLFGAWFGIEGRGQMLFLALGALLVAFFSARAMKIFKKPFCEYAAVFSMAISGTFLLGQIANYFQRNYAAFALLITAAGTAFTAVYLWKRSRGYEPTKVIYCLHILIRAAYLVMAAPMLLMDMSEGAGYGWTAFGWGICIILMGECLWHAIRLKSEKWLMAHTAFILAGTFSLYLNITDYSVFALIAAIFAMVGGWVYVWLEKTDRITFNAERTYYIIRILFAAAALFSLFTFEYSAVQYITAGLIITDFAVLAAVRRKQHVLIPNWAAVTALMFNFLYLAKDNEAFNKAGIGFAETTLIILVFGIVGTAFCRILDKLKKSRVDTGLTIILMRIIMGLPALVTLLNQENWDALHWTIMGLMLAELTAYVIIRRSAETVVPQYILLAWSVYRLMPYRLYGAERFQWFSLTIWGICAVGTAAYLILRKYGKNLFKAGNIIAILRTCTAVICMYQLMTQWLEWIWADWLMAGGITAELLILAIYMRSEKLLFAHALFLNAILFECAFIIDDIGTFAFWVTALLAAFTMLYTAIGKKNKLRFEASHVIAFMRVIYGMAAIAVVLADFIRWNYDCFGICAVFALEMLYIGIVKKSEKILFAHALALTLMLSKLGEYTRSYEYFALMLCGVAAVGTLAYYLLYRADRLSFKTPKLLKAVRTVYAVLSMLVFAAYVLNFNWIALTIACLLCIEGLFYGIALKNERITGLHALFLTCALWQATLPLDNINYFALICCGIAAVGTFVYYHLRRTDKLLFKADYVLAGVRSFYGIICIVSVLDELNRLTWIQAVIAAVITIELTYYGIRTKNRHMLRGQGFALMATFLIVTELLDNNIKLPPHSSTFILAMFTAAGLVLYRMFKPLYTKTSDLLFMAVLCLNGFSLMQDAALPYGVITMLMVAVFVTVDAFDDEHFLRKPMRIILPLPEIVTASLLADYLDWQYKMHCLPMAMAVCAGVLCAAAYILSFGRREDKKFRTMKYSTEAGAVIALMNAANSYRSVMAGVSVMIVSAALFAVIHLSKKNLHAALPIATLFMGASMTANSIWYDPMRAGNAMVVFSMVMTALLAVTSRLMFAEKLIKKDEDGKFHIDIAHFGILLSIFSCLSAISMMFPQRARLFIALLELTVFLANFSRRRHSTRANRTAVTLAAASAGLALMVRPFMVFENSMLTMKIILLIIVAFGMAVKKIWADEEKISREFSQAVFMAAFITLIVDGLMNQSLTNSLIVLSVSLVLLIYSFIRKTRRWFLVSAAALLGLTLYITGDFLAAVAWWVYLLLAGIVLIIVAALTEYFRQKAANNPTEERFFVDWKW</sequence>
<feature type="transmembrane region" description="Helical" evidence="2">
    <location>
        <begin position="399"/>
        <end position="421"/>
    </location>
</feature>
<feature type="transmembrane region" description="Helical" evidence="2">
    <location>
        <begin position="276"/>
        <end position="302"/>
    </location>
</feature>
<evidence type="ECO:0000313" key="3">
    <source>
        <dbReference type="EMBL" id="EGC03421.1"/>
    </source>
</evidence>
<feature type="transmembrane region" description="Helical" evidence="2">
    <location>
        <begin position="596"/>
        <end position="615"/>
    </location>
</feature>
<feature type="transmembrane region" description="Helical" evidence="2">
    <location>
        <begin position="1297"/>
        <end position="1316"/>
    </location>
</feature>
<dbReference type="eggNOG" id="COG3115">
    <property type="taxonomic scope" value="Bacteria"/>
</dbReference>
<dbReference type="Proteomes" id="UP000004259">
    <property type="component" value="Unassembled WGS sequence"/>
</dbReference>
<feature type="transmembrane region" description="Helical" evidence="2">
    <location>
        <begin position="711"/>
        <end position="730"/>
    </location>
</feature>
<keyword evidence="2" id="KW-0472">Membrane</keyword>
<protein>
    <submittedName>
        <fullName evidence="3">Putative membrane protein</fullName>
    </submittedName>
</protein>
<feature type="transmembrane region" description="Helical" evidence="2">
    <location>
        <begin position="622"/>
        <end position="640"/>
    </location>
</feature>
<feature type="region of interest" description="Disordered" evidence="1">
    <location>
        <begin position="158"/>
        <end position="272"/>
    </location>
</feature>
<feature type="transmembrane region" description="Helical" evidence="2">
    <location>
        <begin position="1598"/>
        <end position="1614"/>
    </location>
</feature>
<feature type="transmembrane region" description="Helical" evidence="2">
    <location>
        <begin position="459"/>
        <end position="480"/>
    </location>
</feature>
<keyword evidence="4" id="KW-1185">Reference proteome</keyword>
<feature type="transmembrane region" description="Helical" evidence="2">
    <location>
        <begin position="901"/>
        <end position="919"/>
    </location>
</feature>
<evidence type="ECO:0000256" key="2">
    <source>
        <dbReference type="SAM" id="Phobius"/>
    </source>
</evidence>
<feature type="transmembrane region" description="Helical" evidence="2">
    <location>
        <begin position="762"/>
        <end position="783"/>
    </location>
</feature>
<feature type="transmembrane region" description="Helical" evidence="2">
    <location>
        <begin position="976"/>
        <end position="996"/>
    </location>
</feature>
<feature type="transmembrane region" description="Helical" evidence="2">
    <location>
        <begin position="427"/>
        <end position="447"/>
    </location>
</feature>
<feature type="transmembrane region" description="Helical" evidence="2">
    <location>
        <begin position="1137"/>
        <end position="1157"/>
    </location>
</feature>
<feature type="transmembrane region" description="Helical" evidence="2">
    <location>
        <begin position="795"/>
        <end position="813"/>
    </location>
</feature>
<dbReference type="STRING" id="246199.CUS_6591"/>
<feature type="transmembrane region" description="Helical" evidence="2">
    <location>
        <begin position="1377"/>
        <end position="1396"/>
    </location>
</feature>
<feature type="transmembrane region" description="Helical" evidence="2">
    <location>
        <begin position="737"/>
        <end position="756"/>
    </location>
</feature>
<dbReference type="EMBL" id="ADKM02000066">
    <property type="protein sequence ID" value="EGC03421.1"/>
    <property type="molecule type" value="Genomic_DNA"/>
</dbReference>
<accession>E9SBB8</accession>
<feature type="transmembrane region" description="Helical" evidence="2">
    <location>
        <begin position="1242"/>
        <end position="1260"/>
    </location>
</feature>
<keyword evidence="2" id="KW-1133">Transmembrane helix</keyword>
<feature type="transmembrane region" description="Helical" evidence="2">
    <location>
        <begin position="6"/>
        <end position="22"/>
    </location>
</feature>
<feature type="transmembrane region" description="Helical" evidence="2">
    <location>
        <begin position="1080"/>
        <end position="1101"/>
    </location>
</feature>
<feature type="transmembrane region" description="Helical" evidence="2">
    <location>
        <begin position="374"/>
        <end position="392"/>
    </location>
</feature>
<gene>
    <name evidence="3" type="ORF">CUS_6591</name>
</gene>
<proteinExistence type="predicted"/>
<feature type="transmembrane region" description="Helical" evidence="2">
    <location>
        <begin position="492"/>
        <end position="510"/>
    </location>
</feature>